<keyword evidence="3" id="KW-1185">Reference proteome</keyword>
<feature type="region of interest" description="Disordered" evidence="1">
    <location>
        <begin position="113"/>
        <end position="135"/>
    </location>
</feature>
<dbReference type="EnsemblMetazoa" id="tetur03g04910.1">
    <property type="protein sequence ID" value="tetur03g04910.1"/>
    <property type="gene ID" value="tetur03g04910"/>
</dbReference>
<dbReference type="Proteomes" id="UP000015104">
    <property type="component" value="Unassembled WGS sequence"/>
</dbReference>
<proteinExistence type="predicted"/>
<evidence type="ECO:0000256" key="1">
    <source>
        <dbReference type="SAM" id="MobiDB-lite"/>
    </source>
</evidence>
<dbReference type="eggNOG" id="KOG2402">
    <property type="taxonomic scope" value="Eukaryota"/>
</dbReference>
<accession>T1JZR1</accession>
<dbReference type="EMBL" id="CAEY01001125">
    <property type="status" value="NOT_ANNOTATED_CDS"/>
    <property type="molecule type" value="Genomic_DNA"/>
</dbReference>
<evidence type="ECO:0000313" key="2">
    <source>
        <dbReference type="EnsemblMetazoa" id="tetur03g04910.1"/>
    </source>
</evidence>
<evidence type="ECO:0000313" key="3">
    <source>
        <dbReference type="Proteomes" id="UP000015104"/>
    </source>
</evidence>
<dbReference type="AlphaFoldDB" id="T1JZR1"/>
<name>T1JZR1_TETUR</name>
<protein>
    <submittedName>
        <fullName evidence="2">Uncharacterized protein</fullName>
    </submittedName>
</protein>
<reference evidence="3" key="1">
    <citation type="submission" date="2011-08" db="EMBL/GenBank/DDBJ databases">
        <authorList>
            <person name="Rombauts S."/>
        </authorList>
    </citation>
    <scope>NUCLEOTIDE SEQUENCE</scope>
    <source>
        <strain evidence="3">London</strain>
    </source>
</reference>
<dbReference type="STRING" id="32264.T1JZR1"/>
<dbReference type="HOGENOM" id="CLU_1995502_0_0_1"/>
<sequence>MQQGNAEKFSLITFLINDVQWLSTYQNVRNIMELMIDVLKMYHGIAEGWDEDSEGFNGVYEENLIGDEEDQMRLVNMNEKEREMELFARSEKREVLKTRYEIERKLRMAKKKEMIQSQTKMRSNERRRNMEKKRKVKNAIKGLKVKVHFESKLIGNSKTTVDGKY</sequence>
<organism evidence="2 3">
    <name type="scientific">Tetranychus urticae</name>
    <name type="common">Two-spotted spider mite</name>
    <dbReference type="NCBI Taxonomy" id="32264"/>
    <lineage>
        <taxon>Eukaryota</taxon>
        <taxon>Metazoa</taxon>
        <taxon>Ecdysozoa</taxon>
        <taxon>Arthropoda</taxon>
        <taxon>Chelicerata</taxon>
        <taxon>Arachnida</taxon>
        <taxon>Acari</taxon>
        <taxon>Acariformes</taxon>
        <taxon>Trombidiformes</taxon>
        <taxon>Prostigmata</taxon>
        <taxon>Eleutherengona</taxon>
        <taxon>Raphignathae</taxon>
        <taxon>Tetranychoidea</taxon>
        <taxon>Tetranychidae</taxon>
        <taxon>Tetranychus</taxon>
    </lineage>
</organism>
<reference evidence="2" key="2">
    <citation type="submission" date="2015-06" db="UniProtKB">
        <authorList>
            <consortium name="EnsemblMetazoa"/>
        </authorList>
    </citation>
    <scope>IDENTIFICATION</scope>
</reference>